<dbReference type="FunFam" id="3.40.50.300:FF:000022">
    <property type="entry name" value="Signal recognition particle 54 kDa subunit"/>
    <property type="match status" value="1"/>
</dbReference>
<dbReference type="SUPFAM" id="SSF47446">
    <property type="entry name" value="Signal peptide-binding domain"/>
    <property type="match status" value="1"/>
</dbReference>
<dbReference type="RefSeq" id="WP_016483971.1">
    <property type="nucleotide sequence ID" value="NC_021487.1"/>
</dbReference>
<dbReference type="GO" id="GO:0008312">
    <property type="term" value="F:7S RNA binding"/>
    <property type="evidence" value="ECO:0007669"/>
    <property type="project" value="InterPro"/>
</dbReference>
<dbReference type="EC" id="3.6.5.4" evidence="9"/>
<keyword evidence="7 9" id="KW-0687">Ribonucleoprotein</keyword>
<keyword evidence="9" id="KW-0963">Cytoplasm</keyword>
<dbReference type="Pfam" id="PF00448">
    <property type="entry name" value="SRP54"/>
    <property type="match status" value="1"/>
</dbReference>
<dbReference type="Gene3D" id="1.20.120.140">
    <property type="entry name" value="Signal recognition particle SRP54, nucleotide-binding domain"/>
    <property type="match status" value="1"/>
</dbReference>
<evidence type="ECO:0000256" key="5">
    <source>
        <dbReference type="ARBA" id="ARBA00023134"/>
    </source>
</evidence>
<dbReference type="STRING" id="454171.CP488_01419"/>
<dbReference type="HAMAP" id="MF_00306">
    <property type="entry name" value="SRP54"/>
    <property type="match status" value="1"/>
</dbReference>
<name>S0F041_CHTCT</name>
<gene>
    <name evidence="9" type="primary">ffh</name>
    <name evidence="12" type="ORF">CCALI_02672</name>
</gene>
<keyword evidence="3 9" id="KW-0378">Hydrolase</keyword>
<comment type="function">
    <text evidence="9">Involved in targeting and insertion of nascent membrane proteins into the cytoplasmic membrane. Binds to the hydrophobic signal sequence of the ribosome-nascent chain (RNC) as it emerges from the ribosomes. The SRP-RNC complex is then targeted to the cytoplasmic membrane where it interacts with the SRP receptor FtsY.</text>
</comment>
<comment type="catalytic activity">
    <reaction evidence="8 9">
        <text>GTP + H2O = GDP + phosphate + H(+)</text>
        <dbReference type="Rhea" id="RHEA:19669"/>
        <dbReference type="ChEBI" id="CHEBI:15377"/>
        <dbReference type="ChEBI" id="CHEBI:15378"/>
        <dbReference type="ChEBI" id="CHEBI:37565"/>
        <dbReference type="ChEBI" id="CHEBI:43474"/>
        <dbReference type="ChEBI" id="CHEBI:58189"/>
        <dbReference type="EC" id="3.6.5.4"/>
    </reaction>
</comment>
<feature type="region of interest" description="Disordered" evidence="10">
    <location>
        <begin position="433"/>
        <end position="467"/>
    </location>
</feature>
<dbReference type="PROSITE" id="PS00300">
    <property type="entry name" value="SRP54"/>
    <property type="match status" value="1"/>
</dbReference>
<proteinExistence type="inferred from homology"/>
<evidence type="ECO:0000256" key="3">
    <source>
        <dbReference type="ARBA" id="ARBA00022801"/>
    </source>
</evidence>
<dbReference type="SMART" id="SM00382">
    <property type="entry name" value="AAA"/>
    <property type="match status" value="1"/>
</dbReference>
<keyword evidence="6 9" id="KW-0733">Signal recognition particle</keyword>
<dbReference type="Pfam" id="PF02978">
    <property type="entry name" value="SRP_SPB"/>
    <property type="match status" value="1"/>
</dbReference>
<evidence type="ECO:0000256" key="9">
    <source>
        <dbReference type="HAMAP-Rule" id="MF_00306"/>
    </source>
</evidence>
<organism evidence="12 13">
    <name type="scientific">Chthonomonas calidirosea (strain DSM 23976 / ICMP 18418 / T49)</name>
    <dbReference type="NCBI Taxonomy" id="1303518"/>
    <lineage>
        <taxon>Bacteria</taxon>
        <taxon>Bacillati</taxon>
        <taxon>Armatimonadota</taxon>
        <taxon>Chthonomonadia</taxon>
        <taxon>Chthonomonadales</taxon>
        <taxon>Chthonomonadaceae</taxon>
        <taxon>Chthonomonas</taxon>
    </lineage>
</organism>
<dbReference type="InterPro" id="IPR042101">
    <property type="entry name" value="SRP54_N_sf"/>
</dbReference>
<dbReference type="PANTHER" id="PTHR11564:SF5">
    <property type="entry name" value="SIGNAL RECOGNITION PARTICLE SUBUNIT SRP54"/>
    <property type="match status" value="1"/>
</dbReference>
<evidence type="ECO:0000256" key="10">
    <source>
        <dbReference type="SAM" id="MobiDB-lite"/>
    </source>
</evidence>
<feature type="domain" description="SRP54-type proteins GTP-binding" evidence="11">
    <location>
        <begin position="270"/>
        <end position="283"/>
    </location>
</feature>
<dbReference type="GO" id="GO:0005525">
    <property type="term" value="F:GTP binding"/>
    <property type="evidence" value="ECO:0007669"/>
    <property type="project" value="UniProtKB-UniRule"/>
</dbReference>
<evidence type="ECO:0000256" key="2">
    <source>
        <dbReference type="ARBA" id="ARBA00022741"/>
    </source>
</evidence>
<dbReference type="NCBIfam" id="TIGR00959">
    <property type="entry name" value="ffh"/>
    <property type="match status" value="1"/>
</dbReference>
<dbReference type="InterPro" id="IPR004125">
    <property type="entry name" value="Signal_recog_particle_SRP54_M"/>
</dbReference>
<dbReference type="InterPro" id="IPR036891">
    <property type="entry name" value="Signal_recog_part_SRP54_M_sf"/>
</dbReference>
<dbReference type="SMART" id="SM00963">
    <property type="entry name" value="SRP54_N"/>
    <property type="match status" value="1"/>
</dbReference>
<dbReference type="InterPro" id="IPR004780">
    <property type="entry name" value="SRP"/>
</dbReference>
<dbReference type="InParanoid" id="S0F041"/>
<comment type="subcellular location">
    <subcellularLocation>
        <location evidence="9">Cytoplasm</location>
    </subcellularLocation>
    <text evidence="9">The SRP-RNC complex is targeted to the cytoplasmic membrane.</text>
</comment>
<dbReference type="GO" id="GO:0006614">
    <property type="term" value="P:SRP-dependent cotranslational protein targeting to membrane"/>
    <property type="evidence" value="ECO:0007669"/>
    <property type="project" value="InterPro"/>
</dbReference>
<keyword evidence="5 9" id="KW-0342">GTP-binding</keyword>
<evidence type="ECO:0000256" key="1">
    <source>
        <dbReference type="ARBA" id="ARBA00005450"/>
    </source>
</evidence>
<dbReference type="InterPro" id="IPR003593">
    <property type="entry name" value="AAA+_ATPase"/>
</dbReference>
<keyword evidence="13" id="KW-1185">Reference proteome</keyword>
<evidence type="ECO:0000313" key="12">
    <source>
        <dbReference type="EMBL" id="CCW36462.1"/>
    </source>
</evidence>
<dbReference type="GO" id="GO:0048500">
    <property type="term" value="C:signal recognition particle"/>
    <property type="evidence" value="ECO:0007669"/>
    <property type="project" value="UniProtKB-UniRule"/>
</dbReference>
<keyword evidence="4 9" id="KW-0694">RNA-binding</keyword>
<dbReference type="eggNOG" id="COG0541">
    <property type="taxonomic scope" value="Bacteria"/>
</dbReference>
<dbReference type="GO" id="GO:0003924">
    <property type="term" value="F:GTPase activity"/>
    <property type="evidence" value="ECO:0007669"/>
    <property type="project" value="UniProtKB-UniRule"/>
</dbReference>
<dbReference type="KEGG" id="ccz:CCALI_02672"/>
<evidence type="ECO:0000256" key="6">
    <source>
        <dbReference type="ARBA" id="ARBA00023135"/>
    </source>
</evidence>
<dbReference type="InterPro" id="IPR022941">
    <property type="entry name" value="SRP54"/>
</dbReference>
<feature type="binding site" evidence="9">
    <location>
        <begin position="191"/>
        <end position="195"/>
    </location>
    <ligand>
        <name>GTP</name>
        <dbReference type="ChEBI" id="CHEBI:37565"/>
    </ligand>
</feature>
<dbReference type="OrthoDB" id="9804720at2"/>
<dbReference type="Pfam" id="PF02881">
    <property type="entry name" value="SRP54_N"/>
    <property type="match status" value="1"/>
</dbReference>
<evidence type="ECO:0000259" key="11">
    <source>
        <dbReference type="PROSITE" id="PS00300"/>
    </source>
</evidence>
<dbReference type="CDD" id="cd18539">
    <property type="entry name" value="SRP_G"/>
    <property type="match status" value="1"/>
</dbReference>
<feature type="binding site" evidence="9">
    <location>
        <begin position="107"/>
        <end position="114"/>
    </location>
    <ligand>
        <name>GTP</name>
        <dbReference type="ChEBI" id="CHEBI:37565"/>
    </ligand>
</feature>
<evidence type="ECO:0000256" key="8">
    <source>
        <dbReference type="ARBA" id="ARBA00048027"/>
    </source>
</evidence>
<comment type="similarity">
    <text evidence="1 9">Belongs to the GTP-binding SRP family. SRP54 subfamily.</text>
</comment>
<keyword evidence="2 9" id="KW-0547">Nucleotide-binding</keyword>
<protein>
    <recommendedName>
        <fullName evidence="9">Signal recognition particle protein</fullName>
        <ecNumber evidence="9">3.6.5.4</ecNumber>
    </recommendedName>
    <alternativeName>
        <fullName evidence="9">Fifty-four homolog</fullName>
    </alternativeName>
</protein>
<dbReference type="Gene3D" id="1.10.260.30">
    <property type="entry name" value="Signal recognition particle, SRP54 subunit, M-domain"/>
    <property type="match status" value="1"/>
</dbReference>
<feature type="binding site" evidence="9">
    <location>
        <begin position="249"/>
        <end position="252"/>
    </location>
    <ligand>
        <name>GTP</name>
        <dbReference type="ChEBI" id="CHEBI:37565"/>
    </ligand>
</feature>
<dbReference type="InterPro" id="IPR027417">
    <property type="entry name" value="P-loop_NTPase"/>
</dbReference>
<comment type="subunit">
    <text evidence="9">Part of the signal recognition particle protein translocation system, which is composed of SRP and FtsY.</text>
</comment>
<dbReference type="SMART" id="SM00962">
    <property type="entry name" value="SRP54"/>
    <property type="match status" value="1"/>
</dbReference>
<reference evidence="13" key="1">
    <citation type="submission" date="2013-03" db="EMBL/GenBank/DDBJ databases">
        <title>Genome sequence of Chthonomonas calidirosea, the first sequenced genome from the Armatimonadetes phylum (formally candidate division OP10).</title>
        <authorList>
            <person name="Lee K.C.Y."/>
            <person name="Morgan X.C."/>
            <person name="Dunfield P.F."/>
            <person name="Tamas I."/>
            <person name="Houghton K.M."/>
            <person name="Vyssotski M."/>
            <person name="Ryan J.L.J."/>
            <person name="Lagutin K."/>
            <person name="McDonald I.R."/>
            <person name="Stott M.B."/>
        </authorList>
    </citation>
    <scope>NUCLEOTIDE SEQUENCE [LARGE SCALE GENOMIC DNA]</scope>
    <source>
        <strain evidence="13">DSM 23976 / ICMP 18418 / T49</strain>
    </source>
</reference>
<dbReference type="FunCoup" id="S0F041">
    <property type="interactions" value="480"/>
</dbReference>
<dbReference type="AlphaFoldDB" id="S0F041"/>
<evidence type="ECO:0000256" key="7">
    <source>
        <dbReference type="ARBA" id="ARBA00023274"/>
    </source>
</evidence>
<evidence type="ECO:0000256" key="4">
    <source>
        <dbReference type="ARBA" id="ARBA00022884"/>
    </source>
</evidence>
<dbReference type="Gene3D" id="3.40.50.300">
    <property type="entry name" value="P-loop containing nucleotide triphosphate hydrolases"/>
    <property type="match status" value="1"/>
</dbReference>
<dbReference type="InterPro" id="IPR000897">
    <property type="entry name" value="SRP54_GTPase_dom"/>
</dbReference>
<dbReference type="Proteomes" id="UP000014227">
    <property type="component" value="Chromosome I"/>
</dbReference>
<dbReference type="HOGENOM" id="CLU_009301_6_0_0"/>
<dbReference type="PANTHER" id="PTHR11564">
    <property type="entry name" value="SIGNAL RECOGNITION PARTICLE 54K PROTEIN SRP54"/>
    <property type="match status" value="1"/>
</dbReference>
<evidence type="ECO:0000313" key="13">
    <source>
        <dbReference type="Proteomes" id="UP000014227"/>
    </source>
</evidence>
<sequence>MFDSLSEKLQNVFMRLRGKGRVTEADVNEAVREVRLALLEADVSLPVVRDFIGRIREKALGVEVLESLQPWQQVIDIVYKEMVALLGQQQAPLNVASTPPTIVMLCGLQGTGKTTLAAKLGTFLKKQGHRPLLVACDIYRPAAIKQLQVLGEQAELPVYALPEDQRKGPPTIARMAVEYARQHANDFVILDTAGRLAIDDELMDELGQMRAFVQPHEVILVVDAMVGQDAVNFAEQFHKRLALTGFVMTKLDGDTRGGAALSIRAVTGVPIKFIGTGEKLDAFEPFYPDRMAQRILGMGDILSLIEKAQEAVDEKKAAALEAKLRENRFDFNDLLEQLEQMKKLGPIENLLKLIPGVNNKMLEGMNLDPKVVERRKAIILSMTPQERANPTIINASRRRRIAAGCGQSVHEVNQLLNDFERMRRMMRTLIQQVPGAKPNNKLPSARKLPGALKKMSRGQSKGWFSRQ</sequence>
<dbReference type="SUPFAM" id="SSF52540">
    <property type="entry name" value="P-loop containing nucleoside triphosphate hydrolases"/>
    <property type="match status" value="1"/>
</dbReference>
<dbReference type="EMBL" id="HF951689">
    <property type="protein sequence ID" value="CCW36462.1"/>
    <property type="molecule type" value="Genomic_DNA"/>
</dbReference>
<comment type="domain">
    <text evidence="9">Composed of three domains: the N-terminal N domain, which is responsible for interactions with the ribosome, the central G domain, which binds GTP, and the C-terminal M domain, which binds the RNA and the signal sequence of the RNC.</text>
</comment>
<accession>S0F041</accession>
<dbReference type="InterPro" id="IPR013822">
    <property type="entry name" value="Signal_recog_particl_SRP54_hlx"/>
</dbReference>
<dbReference type="PATRIC" id="fig|1303518.3.peg.2774"/>